<dbReference type="InterPro" id="IPR016187">
    <property type="entry name" value="CTDL_fold"/>
</dbReference>
<sequence>TKLIFEHQHIHFYEIKNIFMEKEQIEKVVLMDKIKKLSKHLASFCKSCLKGWKFVGSSCYFFSVIEKKWEEARDDCVKREKSSDLQPHYKKFKNWIGLRRDDKIPDVWKWLDGTEPGFKKWNLGKPNNYGDRENCGEIKSGAWNDAYCDSTSDVR</sequence>
<name>A0A8C5WJE1_9ANUR</name>
<dbReference type="Proteomes" id="UP000694569">
    <property type="component" value="Unplaced"/>
</dbReference>
<accession>A0A8C5WJE1</accession>
<dbReference type="Pfam" id="PF00059">
    <property type="entry name" value="Lectin_C"/>
    <property type="match status" value="1"/>
</dbReference>
<proteinExistence type="predicted"/>
<dbReference type="Gene3D" id="3.10.100.10">
    <property type="entry name" value="Mannose-Binding Protein A, subunit A"/>
    <property type="match status" value="2"/>
</dbReference>
<dbReference type="SUPFAM" id="SSF56436">
    <property type="entry name" value="C-type lectin-like"/>
    <property type="match status" value="1"/>
</dbReference>
<evidence type="ECO:0000313" key="3">
    <source>
        <dbReference type="Proteomes" id="UP000694569"/>
    </source>
</evidence>
<dbReference type="AlphaFoldDB" id="A0A8C5WJE1"/>
<dbReference type="Ensembl" id="ENSLLET00000044501.1">
    <property type="protein sequence ID" value="ENSLLEP00000042792.1"/>
    <property type="gene ID" value="ENSLLEG00000026665.1"/>
</dbReference>
<dbReference type="OrthoDB" id="2142683at2759"/>
<keyword evidence="3" id="KW-1185">Reference proteome</keyword>
<reference evidence="2" key="1">
    <citation type="submission" date="2025-08" db="UniProtKB">
        <authorList>
            <consortium name="Ensembl"/>
        </authorList>
    </citation>
    <scope>IDENTIFICATION</scope>
</reference>
<protein>
    <recommendedName>
        <fullName evidence="1">C-type lectin domain-containing protein</fullName>
    </recommendedName>
</protein>
<dbReference type="PANTHER" id="PTHR22803">
    <property type="entry name" value="MANNOSE, PHOSPHOLIPASE, LECTIN RECEPTOR RELATED"/>
    <property type="match status" value="1"/>
</dbReference>
<dbReference type="InterPro" id="IPR016186">
    <property type="entry name" value="C-type_lectin-like/link_sf"/>
</dbReference>
<feature type="domain" description="C-type lectin" evidence="1">
    <location>
        <begin position="55"/>
        <end position="149"/>
    </location>
</feature>
<dbReference type="SMART" id="SM00034">
    <property type="entry name" value="CLECT"/>
    <property type="match status" value="1"/>
</dbReference>
<dbReference type="InterPro" id="IPR001304">
    <property type="entry name" value="C-type_lectin-like"/>
</dbReference>
<dbReference type="InterPro" id="IPR050111">
    <property type="entry name" value="C-type_lectin/snaclec_domain"/>
</dbReference>
<dbReference type="PROSITE" id="PS50041">
    <property type="entry name" value="C_TYPE_LECTIN_2"/>
    <property type="match status" value="1"/>
</dbReference>
<evidence type="ECO:0000259" key="1">
    <source>
        <dbReference type="PROSITE" id="PS50041"/>
    </source>
</evidence>
<organism evidence="2 3">
    <name type="scientific">Leptobrachium leishanense</name>
    <name type="common">Leishan spiny toad</name>
    <dbReference type="NCBI Taxonomy" id="445787"/>
    <lineage>
        <taxon>Eukaryota</taxon>
        <taxon>Metazoa</taxon>
        <taxon>Chordata</taxon>
        <taxon>Craniata</taxon>
        <taxon>Vertebrata</taxon>
        <taxon>Euteleostomi</taxon>
        <taxon>Amphibia</taxon>
        <taxon>Batrachia</taxon>
        <taxon>Anura</taxon>
        <taxon>Pelobatoidea</taxon>
        <taxon>Megophryidae</taxon>
        <taxon>Leptobrachium</taxon>
    </lineage>
</organism>
<evidence type="ECO:0000313" key="2">
    <source>
        <dbReference type="Ensembl" id="ENSLLEP00000042792.1"/>
    </source>
</evidence>
<reference evidence="2" key="2">
    <citation type="submission" date="2025-09" db="UniProtKB">
        <authorList>
            <consortium name="Ensembl"/>
        </authorList>
    </citation>
    <scope>IDENTIFICATION</scope>
</reference>